<sequence length="586" mass="67794">MEEGDGGQPGNIVTEYCERGDLKKFINNPNQTYSISLVIDWACQIFDALLCLYRKSIFHRDIKPSNMLLGEKYQLKLCDFGLSKAELTNNSCYGVHGTIRYLAPEAFTDHKNQQIYTYASDLYSAGLVLWECIERRDVFHETVDHRMLQSRICSGTPLERANCLAPVADLIEKCAQRVPQDRPSAAKARKDARRLKGEPIYRIFDKWRNHTIAVPENKVPLPVIGRWGDVPEEEKTPCARLNLEQMLDDVQIGHESEIDAQSEPEMHKISPMSDLDSNELTSSDELRKIVDKIGIGKEETVDDIEKWMKEVINAKLLPEEFTSEHGFRLEFRDMLDELSFEHEFEKGKTDLHELYCAFIQTISHRAPLYTSFSSAQSSDISGMMNILHSPIFREVLSRTSCWFALLSNKRYPSEMDVYEWVGVWKDLTLWGNRSIKDGINFSSFVIRIIQKLLNGGTSEGEGNGIHHGPWHFPFIGEKQRAFEEKYNVRILLITYEGREARWFWIFPSDKPDAALCLWYGSSRWFRIAMGSSSKCLKYEQMELGIIPKDEKWKVTSEKINESTYKRTWTPDEEGEETWIWTVCPFP</sequence>
<dbReference type="PANTHER" id="PTHR43671:SF98">
    <property type="entry name" value="SERINE_THREONINE-PROTEIN KINASE NEK11"/>
    <property type="match status" value="1"/>
</dbReference>
<reference evidence="11" key="1">
    <citation type="submission" date="2023-06" db="EMBL/GenBank/DDBJ databases">
        <authorList>
            <person name="Delattre M."/>
        </authorList>
    </citation>
    <scope>NUCLEOTIDE SEQUENCE</scope>
    <source>
        <strain evidence="11">AF72</strain>
    </source>
</reference>
<dbReference type="PANTHER" id="PTHR43671">
    <property type="entry name" value="SERINE/THREONINE-PROTEIN KINASE NEK"/>
    <property type="match status" value="1"/>
</dbReference>
<dbReference type="InterPro" id="IPR000719">
    <property type="entry name" value="Prot_kinase_dom"/>
</dbReference>
<evidence type="ECO:0000256" key="3">
    <source>
        <dbReference type="ARBA" id="ARBA00022679"/>
    </source>
</evidence>
<dbReference type="PROSITE" id="PS00108">
    <property type="entry name" value="PROTEIN_KINASE_ST"/>
    <property type="match status" value="1"/>
</dbReference>
<feature type="non-terminal residue" evidence="11">
    <location>
        <position position="586"/>
    </location>
</feature>
<evidence type="ECO:0000256" key="7">
    <source>
        <dbReference type="ARBA" id="ARBA00047899"/>
    </source>
</evidence>
<dbReference type="Proteomes" id="UP001177023">
    <property type="component" value="Unassembled WGS sequence"/>
</dbReference>
<evidence type="ECO:0000313" key="11">
    <source>
        <dbReference type="EMBL" id="CAJ0570918.1"/>
    </source>
</evidence>
<keyword evidence="4" id="KW-0547">Nucleotide-binding</keyword>
<dbReference type="PROSITE" id="PS50011">
    <property type="entry name" value="PROTEIN_KINASE_DOM"/>
    <property type="match status" value="1"/>
</dbReference>
<dbReference type="AlphaFoldDB" id="A0AA36CM82"/>
<dbReference type="GO" id="GO:0004674">
    <property type="term" value="F:protein serine/threonine kinase activity"/>
    <property type="evidence" value="ECO:0007669"/>
    <property type="project" value="UniProtKB-KW"/>
</dbReference>
<keyword evidence="5" id="KW-0418">Kinase</keyword>
<dbReference type="SMART" id="SM00220">
    <property type="entry name" value="S_TKc"/>
    <property type="match status" value="1"/>
</dbReference>
<dbReference type="GO" id="GO:0006950">
    <property type="term" value="P:response to stress"/>
    <property type="evidence" value="ECO:0007669"/>
    <property type="project" value="UniProtKB-ARBA"/>
</dbReference>
<dbReference type="InterPro" id="IPR011009">
    <property type="entry name" value="Kinase-like_dom_sf"/>
</dbReference>
<evidence type="ECO:0000256" key="6">
    <source>
        <dbReference type="ARBA" id="ARBA00022840"/>
    </source>
</evidence>
<keyword evidence="3" id="KW-0808">Transferase</keyword>
<evidence type="ECO:0000256" key="2">
    <source>
        <dbReference type="ARBA" id="ARBA00022527"/>
    </source>
</evidence>
<dbReference type="InterPro" id="IPR050660">
    <property type="entry name" value="NEK_Ser/Thr_kinase"/>
</dbReference>
<feature type="region of interest" description="Disordered" evidence="9">
    <location>
        <begin position="257"/>
        <end position="281"/>
    </location>
</feature>
<dbReference type="PRINTS" id="PR00109">
    <property type="entry name" value="TYRKINASE"/>
</dbReference>
<dbReference type="InterPro" id="IPR001245">
    <property type="entry name" value="Ser-Thr/Tyr_kinase_cat_dom"/>
</dbReference>
<evidence type="ECO:0000313" key="12">
    <source>
        <dbReference type="Proteomes" id="UP001177023"/>
    </source>
</evidence>
<dbReference type="InterPro" id="IPR008271">
    <property type="entry name" value="Ser/Thr_kinase_AS"/>
</dbReference>
<name>A0AA36CM82_9BILA</name>
<dbReference type="SUPFAM" id="SSF56112">
    <property type="entry name" value="Protein kinase-like (PK-like)"/>
    <property type="match status" value="1"/>
</dbReference>
<evidence type="ECO:0000256" key="1">
    <source>
        <dbReference type="ARBA" id="ARBA00012513"/>
    </source>
</evidence>
<dbReference type="GO" id="GO:0005524">
    <property type="term" value="F:ATP binding"/>
    <property type="evidence" value="ECO:0007669"/>
    <property type="project" value="UniProtKB-KW"/>
</dbReference>
<evidence type="ECO:0000256" key="4">
    <source>
        <dbReference type="ARBA" id="ARBA00022741"/>
    </source>
</evidence>
<keyword evidence="2" id="KW-0723">Serine/threonine-protein kinase</keyword>
<keyword evidence="12" id="KW-1185">Reference proteome</keyword>
<protein>
    <recommendedName>
        <fullName evidence="1">non-specific serine/threonine protein kinase</fullName>
        <ecNumber evidence="1">2.7.11.1</ecNumber>
    </recommendedName>
</protein>
<feature type="domain" description="Protein kinase" evidence="10">
    <location>
        <begin position="1"/>
        <end position="201"/>
    </location>
</feature>
<dbReference type="EMBL" id="CATQJA010002507">
    <property type="protein sequence ID" value="CAJ0570918.1"/>
    <property type="molecule type" value="Genomic_DNA"/>
</dbReference>
<proteinExistence type="predicted"/>
<gene>
    <name evidence="11" type="ORF">MSPICULIGERA_LOCUS9350</name>
</gene>
<dbReference type="Pfam" id="PF00069">
    <property type="entry name" value="Pkinase"/>
    <property type="match status" value="1"/>
</dbReference>
<dbReference type="EC" id="2.7.11.1" evidence="1"/>
<dbReference type="Gene3D" id="1.10.510.10">
    <property type="entry name" value="Transferase(Phosphotransferase) domain 1"/>
    <property type="match status" value="1"/>
</dbReference>
<evidence type="ECO:0000259" key="10">
    <source>
        <dbReference type="PROSITE" id="PS50011"/>
    </source>
</evidence>
<comment type="catalytic activity">
    <reaction evidence="8">
        <text>L-seryl-[protein] + ATP = O-phospho-L-seryl-[protein] + ADP + H(+)</text>
        <dbReference type="Rhea" id="RHEA:17989"/>
        <dbReference type="Rhea" id="RHEA-COMP:9863"/>
        <dbReference type="Rhea" id="RHEA-COMP:11604"/>
        <dbReference type="ChEBI" id="CHEBI:15378"/>
        <dbReference type="ChEBI" id="CHEBI:29999"/>
        <dbReference type="ChEBI" id="CHEBI:30616"/>
        <dbReference type="ChEBI" id="CHEBI:83421"/>
        <dbReference type="ChEBI" id="CHEBI:456216"/>
        <dbReference type="EC" id="2.7.11.1"/>
    </reaction>
</comment>
<organism evidence="11 12">
    <name type="scientific">Mesorhabditis spiculigera</name>
    <dbReference type="NCBI Taxonomy" id="96644"/>
    <lineage>
        <taxon>Eukaryota</taxon>
        <taxon>Metazoa</taxon>
        <taxon>Ecdysozoa</taxon>
        <taxon>Nematoda</taxon>
        <taxon>Chromadorea</taxon>
        <taxon>Rhabditida</taxon>
        <taxon>Rhabditina</taxon>
        <taxon>Rhabditomorpha</taxon>
        <taxon>Rhabditoidea</taxon>
        <taxon>Rhabditidae</taxon>
        <taxon>Mesorhabditinae</taxon>
        <taxon>Mesorhabditis</taxon>
    </lineage>
</organism>
<evidence type="ECO:0000256" key="5">
    <source>
        <dbReference type="ARBA" id="ARBA00022777"/>
    </source>
</evidence>
<comment type="catalytic activity">
    <reaction evidence="7">
        <text>L-threonyl-[protein] + ATP = O-phospho-L-threonyl-[protein] + ADP + H(+)</text>
        <dbReference type="Rhea" id="RHEA:46608"/>
        <dbReference type="Rhea" id="RHEA-COMP:11060"/>
        <dbReference type="Rhea" id="RHEA-COMP:11605"/>
        <dbReference type="ChEBI" id="CHEBI:15378"/>
        <dbReference type="ChEBI" id="CHEBI:30013"/>
        <dbReference type="ChEBI" id="CHEBI:30616"/>
        <dbReference type="ChEBI" id="CHEBI:61977"/>
        <dbReference type="ChEBI" id="CHEBI:456216"/>
        <dbReference type="EC" id="2.7.11.1"/>
    </reaction>
</comment>
<evidence type="ECO:0000256" key="8">
    <source>
        <dbReference type="ARBA" id="ARBA00048679"/>
    </source>
</evidence>
<keyword evidence="6" id="KW-0067">ATP-binding</keyword>
<comment type="caution">
    <text evidence="11">The sequence shown here is derived from an EMBL/GenBank/DDBJ whole genome shotgun (WGS) entry which is preliminary data.</text>
</comment>
<accession>A0AA36CM82</accession>
<evidence type="ECO:0000256" key="9">
    <source>
        <dbReference type="SAM" id="MobiDB-lite"/>
    </source>
</evidence>